<evidence type="ECO:0000313" key="3">
    <source>
        <dbReference type="WBParaSite" id="Gr19_v10_g1159.t1"/>
    </source>
</evidence>
<name>A0A914GVK2_GLORO</name>
<dbReference type="Proteomes" id="UP000887572">
    <property type="component" value="Unplaced"/>
</dbReference>
<keyword evidence="2" id="KW-1185">Reference proteome</keyword>
<protein>
    <submittedName>
        <fullName evidence="3">Uncharacterized protein</fullName>
    </submittedName>
</protein>
<dbReference type="AlphaFoldDB" id="A0A914GVK2"/>
<dbReference type="WBParaSite" id="Gr19_v10_g1159.t1">
    <property type="protein sequence ID" value="Gr19_v10_g1159.t1"/>
    <property type="gene ID" value="Gr19_v10_g1159"/>
</dbReference>
<proteinExistence type="predicted"/>
<accession>A0A914GVK2</accession>
<organism evidence="2 3">
    <name type="scientific">Globodera rostochiensis</name>
    <name type="common">Golden nematode worm</name>
    <name type="synonym">Heterodera rostochiensis</name>
    <dbReference type="NCBI Taxonomy" id="31243"/>
    <lineage>
        <taxon>Eukaryota</taxon>
        <taxon>Metazoa</taxon>
        <taxon>Ecdysozoa</taxon>
        <taxon>Nematoda</taxon>
        <taxon>Chromadorea</taxon>
        <taxon>Rhabditida</taxon>
        <taxon>Tylenchina</taxon>
        <taxon>Tylenchomorpha</taxon>
        <taxon>Tylenchoidea</taxon>
        <taxon>Heteroderidae</taxon>
        <taxon>Heteroderinae</taxon>
        <taxon>Globodera</taxon>
    </lineage>
</organism>
<evidence type="ECO:0000256" key="1">
    <source>
        <dbReference type="SAM" id="MobiDB-lite"/>
    </source>
</evidence>
<evidence type="ECO:0000313" key="2">
    <source>
        <dbReference type="Proteomes" id="UP000887572"/>
    </source>
</evidence>
<feature type="region of interest" description="Disordered" evidence="1">
    <location>
        <begin position="1"/>
        <end position="31"/>
    </location>
</feature>
<sequence>MANKREAAPGDTAFGNGNERAKSLPKGTENEEIDEIKQKLINASAIKKYRRNVKREVAARQSAYSTGGISAEKVRTFTDARAN</sequence>
<reference evidence="3" key="1">
    <citation type="submission" date="2022-11" db="UniProtKB">
        <authorList>
            <consortium name="WormBaseParasite"/>
        </authorList>
    </citation>
    <scope>IDENTIFICATION</scope>
</reference>